<feature type="coiled-coil region" evidence="1">
    <location>
        <begin position="106"/>
        <end position="176"/>
    </location>
</feature>
<evidence type="ECO:0000313" key="2">
    <source>
        <dbReference type="EMBL" id="CAK1546079.1"/>
    </source>
</evidence>
<dbReference type="Proteomes" id="UP001497472">
    <property type="component" value="Unassembled WGS sequence"/>
</dbReference>
<name>A0AAV1JCD1_9NEOP</name>
<evidence type="ECO:0000256" key="1">
    <source>
        <dbReference type="SAM" id="Coils"/>
    </source>
</evidence>
<organism evidence="2 3">
    <name type="scientific">Leptosia nina</name>
    <dbReference type="NCBI Taxonomy" id="320188"/>
    <lineage>
        <taxon>Eukaryota</taxon>
        <taxon>Metazoa</taxon>
        <taxon>Ecdysozoa</taxon>
        <taxon>Arthropoda</taxon>
        <taxon>Hexapoda</taxon>
        <taxon>Insecta</taxon>
        <taxon>Pterygota</taxon>
        <taxon>Neoptera</taxon>
        <taxon>Endopterygota</taxon>
        <taxon>Lepidoptera</taxon>
        <taxon>Glossata</taxon>
        <taxon>Ditrysia</taxon>
        <taxon>Papilionoidea</taxon>
        <taxon>Pieridae</taxon>
        <taxon>Pierinae</taxon>
        <taxon>Leptosia</taxon>
    </lineage>
</organism>
<gene>
    <name evidence="2" type="ORF">LNINA_LOCUS5678</name>
</gene>
<evidence type="ECO:0000313" key="3">
    <source>
        <dbReference type="Proteomes" id="UP001497472"/>
    </source>
</evidence>
<protein>
    <submittedName>
        <fullName evidence="2">Uncharacterized protein</fullName>
    </submittedName>
</protein>
<proteinExistence type="predicted"/>
<dbReference type="EMBL" id="CAVLEF010000007">
    <property type="protein sequence ID" value="CAK1546079.1"/>
    <property type="molecule type" value="Genomic_DNA"/>
</dbReference>
<reference evidence="2 3" key="1">
    <citation type="submission" date="2023-11" db="EMBL/GenBank/DDBJ databases">
        <authorList>
            <person name="Okamura Y."/>
        </authorList>
    </citation>
    <scope>NUCLEOTIDE SEQUENCE [LARGE SCALE GENOMIC DNA]</scope>
</reference>
<accession>A0AAV1JCD1</accession>
<keyword evidence="3" id="KW-1185">Reference proteome</keyword>
<sequence length="200" mass="23336">MIETDWREILNYSQKELKQADKEKLCENLSWMEADDIELNFSDLKTLFRLSQDILKFKSEQVNTLLGQVETLKRRYGKAKEKIISMDSPAKESDFLETISHQEEVIKANKEILEQLYSEIADLEKRKSKVLEEENNELKEKLAIFKEKLKESTQIIENLTENLFALNSECGQLKSTLGKSEEEKAHLKLCAENFNQRATN</sequence>
<comment type="caution">
    <text evidence="2">The sequence shown here is derived from an EMBL/GenBank/DDBJ whole genome shotgun (WGS) entry which is preliminary data.</text>
</comment>
<keyword evidence="1" id="KW-0175">Coiled coil</keyword>
<dbReference type="AlphaFoldDB" id="A0AAV1JCD1"/>